<evidence type="ECO:0000256" key="5">
    <source>
        <dbReference type="PROSITE-ProRule" id="PRU00560"/>
    </source>
</evidence>
<dbReference type="Gene3D" id="3.40.50.300">
    <property type="entry name" value="P-loop containing nucleotide triphosphate hydrolases"/>
    <property type="match status" value="1"/>
</dbReference>
<sequence length="330" mass="38080">MIKRIEEMLLPRGINFTDSQQHVLDMDESINVIAAPGAGKTTVLIAKCALLLKEAKFNSTGVCILTHTNVAVDEIKLGIERLGLGEIQYPNFIGTIQSFFNHFFARKMYQSEYSNNKFRILDEKEYEDYFHRIFERNKPHWYKDDWSLPKPDNDEKYTRDLICDSEGISNRVRHSNDDCELSLQITHDSLLGNGIFCNKDTLLLSKLYIEKYKNELNKVIGKRFKYLLLDEAQDTNELQYQLLSNLLENSGVVFQHFGDPHQQIMNSIGAILDSGWKPHDGKFRKLEIAESNRFGENVAKVLRTTCAYHYSTLQGNEGVNSFQPHVLLYV</sequence>
<reference evidence="7 8" key="1">
    <citation type="submission" date="2024-02" db="EMBL/GenBank/DDBJ databases">
        <title>Seven novel Bacillus-like species.</title>
        <authorList>
            <person name="Liu G."/>
        </authorList>
    </citation>
    <scope>NUCLEOTIDE SEQUENCE [LARGE SCALE GENOMIC DNA]</scope>
    <source>
        <strain evidence="7 8">FJAT-52991</strain>
    </source>
</reference>
<evidence type="ECO:0000256" key="4">
    <source>
        <dbReference type="ARBA" id="ARBA00022840"/>
    </source>
</evidence>
<gene>
    <name evidence="7" type="ORF">WDJ61_02470</name>
</gene>
<keyword evidence="1 5" id="KW-0547">Nucleotide-binding</keyword>
<keyword evidence="3 5" id="KW-0347">Helicase</keyword>
<dbReference type="RefSeq" id="WP_338752904.1">
    <property type="nucleotide sequence ID" value="NZ_CP147404.1"/>
</dbReference>
<protein>
    <submittedName>
        <fullName evidence="7">UvrD-helicase domain-containing protein</fullName>
    </submittedName>
</protein>
<name>A0ABZ2N724_9BACI</name>
<evidence type="ECO:0000313" key="8">
    <source>
        <dbReference type="Proteomes" id="UP001387364"/>
    </source>
</evidence>
<feature type="domain" description="UvrD-like helicase ATP-binding" evidence="6">
    <location>
        <begin position="13"/>
        <end position="311"/>
    </location>
</feature>
<proteinExistence type="predicted"/>
<dbReference type="InterPro" id="IPR013986">
    <property type="entry name" value="DExx_box_DNA_helicase_dom_sf"/>
</dbReference>
<evidence type="ECO:0000313" key="7">
    <source>
        <dbReference type="EMBL" id="WXB93538.1"/>
    </source>
</evidence>
<dbReference type="Pfam" id="PF00580">
    <property type="entry name" value="UvrD-helicase"/>
    <property type="match status" value="1"/>
</dbReference>
<keyword evidence="4 5" id="KW-0067">ATP-binding</keyword>
<evidence type="ECO:0000256" key="3">
    <source>
        <dbReference type="ARBA" id="ARBA00022806"/>
    </source>
</evidence>
<dbReference type="PROSITE" id="PS51198">
    <property type="entry name" value="UVRD_HELICASE_ATP_BIND"/>
    <property type="match status" value="1"/>
</dbReference>
<dbReference type="Gene3D" id="1.10.10.160">
    <property type="match status" value="1"/>
</dbReference>
<evidence type="ECO:0000259" key="6">
    <source>
        <dbReference type="PROSITE" id="PS51198"/>
    </source>
</evidence>
<keyword evidence="2 5" id="KW-0378">Hydrolase</keyword>
<accession>A0ABZ2N724</accession>
<dbReference type="EMBL" id="CP147404">
    <property type="protein sequence ID" value="WXB93538.1"/>
    <property type="molecule type" value="Genomic_DNA"/>
</dbReference>
<organism evidence="7 8">
    <name type="scientific">Bacillus kandeliae</name>
    <dbReference type="NCBI Taxonomy" id="3129297"/>
    <lineage>
        <taxon>Bacteria</taxon>
        <taxon>Bacillati</taxon>
        <taxon>Bacillota</taxon>
        <taxon>Bacilli</taxon>
        <taxon>Bacillales</taxon>
        <taxon>Bacillaceae</taxon>
        <taxon>Bacillus</taxon>
    </lineage>
</organism>
<dbReference type="InterPro" id="IPR027417">
    <property type="entry name" value="P-loop_NTPase"/>
</dbReference>
<dbReference type="Proteomes" id="UP001387364">
    <property type="component" value="Chromosome"/>
</dbReference>
<dbReference type="PANTHER" id="PTHR11070:SF30">
    <property type="entry name" value="F-BOX DNA HELICASE 1"/>
    <property type="match status" value="1"/>
</dbReference>
<dbReference type="InterPro" id="IPR014016">
    <property type="entry name" value="UvrD-like_ATP-bd"/>
</dbReference>
<dbReference type="InterPro" id="IPR000212">
    <property type="entry name" value="DNA_helicase_UvrD/REP"/>
</dbReference>
<evidence type="ECO:0000256" key="2">
    <source>
        <dbReference type="ARBA" id="ARBA00022801"/>
    </source>
</evidence>
<evidence type="ECO:0000256" key="1">
    <source>
        <dbReference type="ARBA" id="ARBA00022741"/>
    </source>
</evidence>
<keyword evidence="8" id="KW-1185">Reference proteome</keyword>
<feature type="binding site" evidence="5">
    <location>
        <begin position="34"/>
        <end position="41"/>
    </location>
    <ligand>
        <name>ATP</name>
        <dbReference type="ChEBI" id="CHEBI:30616"/>
    </ligand>
</feature>
<dbReference type="PANTHER" id="PTHR11070">
    <property type="entry name" value="UVRD / RECB / PCRA DNA HELICASE FAMILY MEMBER"/>
    <property type="match status" value="1"/>
</dbReference>
<dbReference type="SUPFAM" id="SSF52540">
    <property type="entry name" value="P-loop containing nucleoside triphosphate hydrolases"/>
    <property type="match status" value="1"/>
</dbReference>